<accession>A0A6C0F9K1</accession>
<name>A0A6C0F9K1_9ZZZZ</name>
<dbReference type="SUPFAM" id="SSF47473">
    <property type="entry name" value="EF-hand"/>
    <property type="match status" value="1"/>
</dbReference>
<dbReference type="InterPro" id="IPR011992">
    <property type="entry name" value="EF-hand-dom_pair"/>
</dbReference>
<keyword evidence="3" id="KW-1133">Transmembrane helix</keyword>
<organism evidence="5">
    <name type="scientific">viral metagenome</name>
    <dbReference type="NCBI Taxonomy" id="1070528"/>
    <lineage>
        <taxon>unclassified sequences</taxon>
        <taxon>metagenomes</taxon>
        <taxon>organismal metagenomes</taxon>
    </lineage>
</organism>
<evidence type="ECO:0000256" key="3">
    <source>
        <dbReference type="SAM" id="Phobius"/>
    </source>
</evidence>
<feature type="coiled-coil region" evidence="1">
    <location>
        <begin position="1463"/>
        <end position="1519"/>
    </location>
</feature>
<feature type="domain" description="EF-hand" evidence="4">
    <location>
        <begin position="498"/>
        <end position="533"/>
    </location>
</feature>
<feature type="transmembrane region" description="Helical" evidence="3">
    <location>
        <begin position="884"/>
        <end position="906"/>
    </location>
</feature>
<keyword evidence="3" id="KW-0472">Membrane</keyword>
<evidence type="ECO:0000313" key="5">
    <source>
        <dbReference type="EMBL" id="QHT37521.1"/>
    </source>
</evidence>
<sequence>MSGKIIGEGNEQYYKIDIKKPFTCEIRTVRKGKCDAFDEYKKIFDDKEDVKYNIYQILPILFSIDGTFFQKNQNKQTNNLTKSIYDFFTKLANYKKKKNLIYLFPRIRFEFKICPVDVIAKIIKKLSENKFIKDNYNSKFIDQLVYHNTNPETNQALKEKINVYVLDFEFLETNQKPKWKEIIPEKNVKRPFNEEKAKPVNGIIPTQPKDSPKIIFATQKKQTKSFSFYEKNGNLPNVIYKEKLENVIYKEKLDGIGFFGESDEVVEAGDADTNTNRASTKDDMEDDSDLVHKPKDINDIPSDDKMIEVGKREAEKAKKQEEVSDLDDKLSEFCLVKQNGKNEEQKFKIDLLRCLNKNGKGKIKIVFNKDNDTILPNYNLTNDYLRPNINGMKKQYTIELDGLSVNDLLEQEPALDYEGLLNKVDKMLNKDVKKELLANKIALSSTKEGRRGNLRNFLKEKIKNPETKPLIAKLLTEFKKLDDPFFCRKVLDRLKKMSVRKGFEKGFKKFDSDGDNALFEDEFKRFLHLMKAPQEDFVELWKRLSYDSDKITWKTLMVWINSGEWPKPVSVAVAKQKLIYAKPKKVDFQLPRGVEPGQMLTIKIKKEILYENNKYPIDLFVLLEPIPQSAKPGEKLSLRALKLAEPDANDNFDYIIKKEKDGDATSAFYIKYGNNDIFVKLTEGKSIEMYKNMKLNEVRVLSMRKVDGQKEDEAEREKEAATKVGEDSSLTTSDDAEIDKKTAINVGKIDSTDTGSDGTIRSKAAVGLVGTVGAVGAVAAPVAAVYGASLGISVIAEEGSAAAEVSEQVVNGMNNIYKGIKNFPDSSTIANVTEAGKDVLAFFSNPGASAASAGEGLVTFASNTGGFLLSNATNACTMVGLSAAAGPILLIALAGLAGLGVGFLIAKKAFVNGRNLYELMNAKSLRYDVSSFKIERINLKNIDGWDYQSGQEMSGDKEKVMKVLKKYVIPKMIQDVTDPTKPIENKYPIYINNVQYIEHEEQETRSFSALEEDMKNERAQGIMVTPDMEGMDPADIKKAKVKKNVFYVRFHTNYLTPFKLKGEEFALTSRGETYINKKLRTLGAFNKKKSNVYFYKGMVSLREVNPSRKPPRKIFENVVKKLFKDDLKTLIFDQFSLDEEAANVISERLKEIKDSTVLEMVVLNLLEVPSVIKILKCLADSKIKIKKLVIRRVRDTIGKMKKKKIDDLYKMEKNVKKQQKIQQNVYGKSSLTGRKNTKGNVLKGDNAKELIGRKFYNAAGGGEDEIYLQHGGTFFGIFNSAEITGTAVGSANLDLIVLELVRVIKSSSLTLQHLELPGQFGTKSTKVKDTNENASKISAAINDATNNEIRSKSEVGGLITVIYDKQLFGSSRATKTERKAQKRVFIENSVEMIRDQMEKVQADYDAINEKVEAEASADLLDFGDMHTIETFIHPEEGMVNDLRLSIKSLDRSTKSFFGKMKDVKYLLEELKEIEKQIYKLKDLEAYKEQLFEYRKFLDDKKEEEELQDLENKSKKREALKRGYVFDKEASISLTIKHDIFDKMKPEKDSMIVRYNDEWNVPEINFENPDKYRTGKKKYKYKFHFPTSVQKKEAYKRALKLRVDETFFDNAIKVNYTNKTGDVITIGIPITITHPVYLVPISIQNPYTDNIDKGETVRLYLRGKVYKNNQMQSDDSNNFQIIDNNTIANIVMIGIKDTELAKFSIEYIKNNIMSFEARTENLASLAGIFNMVKKINPTMKLNPDPLKFFKHEQFYIKNGVCKRIFYEENVDVDNITDDKVDYNNVFVFVYNSSLVSNRDVRINKKYGTIYANLEKVKGAKPISFLEVKTPQGAKKIKDNKISHIIFGRKGSEIYIMSVAELEAIITEDETKKIDIEYEKNDAMVKAEEAEDAKSERFRQKYRKKENEFAENLNEKADWQREEKSKINREIKKKTFTTGIGRWATGTTKYKKR</sequence>
<dbReference type="InterPro" id="IPR002048">
    <property type="entry name" value="EF_hand_dom"/>
</dbReference>
<feature type="coiled-coil region" evidence="1">
    <location>
        <begin position="1900"/>
        <end position="1928"/>
    </location>
</feature>
<keyword evidence="3" id="KW-0812">Transmembrane</keyword>
<proteinExistence type="predicted"/>
<evidence type="ECO:0000256" key="2">
    <source>
        <dbReference type="SAM" id="MobiDB-lite"/>
    </source>
</evidence>
<dbReference type="Gene3D" id="1.10.238.10">
    <property type="entry name" value="EF-hand"/>
    <property type="match status" value="1"/>
</dbReference>
<protein>
    <recommendedName>
        <fullName evidence="4">EF-hand domain-containing protein</fullName>
    </recommendedName>
</protein>
<dbReference type="GO" id="GO:0005509">
    <property type="term" value="F:calcium ion binding"/>
    <property type="evidence" value="ECO:0007669"/>
    <property type="project" value="InterPro"/>
</dbReference>
<feature type="compositionally biased region" description="Basic and acidic residues" evidence="2">
    <location>
        <begin position="706"/>
        <end position="726"/>
    </location>
</feature>
<feature type="region of interest" description="Disordered" evidence="2">
    <location>
        <begin position="706"/>
        <end position="735"/>
    </location>
</feature>
<feature type="region of interest" description="Disordered" evidence="2">
    <location>
        <begin position="270"/>
        <end position="297"/>
    </location>
</feature>
<dbReference type="PROSITE" id="PS50222">
    <property type="entry name" value="EF_HAND_2"/>
    <property type="match status" value="1"/>
</dbReference>
<keyword evidence="1" id="KW-0175">Coiled coil</keyword>
<reference evidence="5" key="1">
    <citation type="journal article" date="2020" name="Nature">
        <title>Giant virus diversity and host interactions through global metagenomics.</title>
        <authorList>
            <person name="Schulz F."/>
            <person name="Roux S."/>
            <person name="Paez-Espino D."/>
            <person name="Jungbluth S."/>
            <person name="Walsh D.A."/>
            <person name="Denef V.J."/>
            <person name="McMahon K.D."/>
            <person name="Konstantinidis K.T."/>
            <person name="Eloe-Fadrosh E.A."/>
            <person name="Kyrpides N.C."/>
            <person name="Woyke T."/>
        </authorList>
    </citation>
    <scope>NUCLEOTIDE SEQUENCE</scope>
    <source>
        <strain evidence="5">GVMAG-S-ERX555997-44</strain>
    </source>
</reference>
<dbReference type="EMBL" id="MN738798">
    <property type="protein sequence ID" value="QHT37521.1"/>
    <property type="molecule type" value="Genomic_DNA"/>
</dbReference>
<evidence type="ECO:0000259" key="4">
    <source>
        <dbReference type="PROSITE" id="PS50222"/>
    </source>
</evidence>
<evidence type="ECO:0000256" key="1">
    <source>
        <dbReference type="SAM" id="Coils"/>
    </source>
</evidence>